<accession>A0A142CU09</accession>
<keyword evidence="3" id="KW-1185">Reference proteome</keyword>
<gene>
    <name evidence="2" type="ORF">A0127_03290</name>
</gene>
<dbReference type="SUPFAM" id="SSF54862">
    <property type="entry name" value="4Fe-4S ferredoxins"/>
    <property type="match status" value="1"/>
</dbReference>
<evidence type="ECO:0000313" key="3">
    <source>
        <dbReference type="Proteomes" id="UP000073604"/>
    </source>
</evidence>
<dbReference type="AlphaFoldDB" id="A0A142CU09"/>
<dbReference type="Gene3D" id="3.30.70.20">
    <property type="match status" value="1"/>
</dbReference>
<dbReference type="GO" id="GO:0016491">
    <property type="term" value="F:oxidoreductase activity"/>
    <property type="evidence" value="ECO:0007669"/>
    <property type="project" value="UniProtKB-ARBA"/>
</dbReference>
<evidence type="ECO:0000313" key="2">
    <source>
        <dbReference type="EMBL" id="AMQ18261.1"/>
    </source>
</evidence>
<dbReference type="PROSITE" id="PS00198">
    <property type="entry name" value="4FE4S_FER_1"/>
    <property type="match status" value="1"/>
</dbReference>
<feature type="domain" description="4Fe-4S ferredoxin-type" evidence="1">
    <location>
        <begin position="65"/>
        <end position="94"/>
    </location>
</feature>
<proteinExistence type="predicted"/>
<dbReference type="Pfam" id="PF00037">
    <property type="entry name" value="Fer4"/>
    <property type="match status" value="1"/>
</dbReference>
<dbReference type="STRING" id="53952.A0127_03290"/>
<evidence type="ECO:0000259" key="1">
    <source>
        <dbReference type="PROSITE" id="PS51379"/>
    </source>
</evidence>
<dbReference type="KEGG" id="tpep:A0127_03290"/>
<dbReference type="Proteomes" id="UP000073604">
    <property type="component" value="Chromosome"/>
</dbReference>
<name>A0A142CU09_9EURY</name>
<dbReference type="PANTHER" id="PTHR43122:SF1">
    <property type="entry name" value="IRON-SULFUR-BINDING PROTEIN"/>
    <property type="match status" value="1"/>
</dbReference>
<sequence length="172" mass="19016">MPEILEYLKRGYITPEELFEIIPKPSEERLRARPVAIPECPQEIPCAPCREVCPTGAISMLTPNDIPIVDYEKCVGCSLCVQICPGLAFFMVHYVGDKARITMPHELLPVPKRGDEVVLLNRVGEPVGKGKVTLIIPREKSMGDTAVVTVEVPIELAWEVRAIRVPGGDDDD</sequence>
<organism evidence="2 3">
    <name type="scientific">Thermococcus peptonophilus</name>
    <dbReference type="NCBI Taxonomy" id="53952"/>
    <lineage>
        <taxon>Archaea</taxon>
        <taxon>Methanobacteriati</taxon>
        <taxon>Methanobacteriota</taxon>
        <taxon>Thermococci</taxon>
        <taxon>Thermococcales</taxon>
        <taxon>Thermococcaceae</taxon>
        <taxon>Thermococcus</taxon>
    </lineage>
</organism>
<dbReference type="OrthoDB" id="2837at2157"/>
<dbReference type="EMBL" id="CP014750">
    <property type="protein sequence ID" value="AMQ18261.1"/>
    <property type="molecule type" value="Genomic_DNA"/>
</dbReference>
<dbReference type="InterPro" id="IPR017896">
    <property type="entry name" value="4Fe4S_Fe-S-bd"/>
</dbReference>
<protein>
    <submittedName>
        <fullName evidence="2">Ferredoxin</fullName>
    </submittedName>
</protein>
<dbReference type="PANTHER" id="PTHR43122">
    <property type="entry name" value="FERREDOXIN SUBUNIT OF PYRUVATE:FLAVODOXIN OXIDOREDUCTASE-RELATED"/>
    <property type="match status" value="1"/>
</dbReference>
<reference evidence="3" key="1">
    <citation type="submission" date="2016-03" db="EMBL/GenBank/DDBJ databases">
        <authorList>
            <person name="Oger P.M."/>
        </authorList>
    </citation>
    <scope>NUCLEOTIDE SEQUENCE [LARGE SCALE GENOMIC DNA]</scope>
    <source>
        <strain evidence="3">OG-1</strain>
    </source>
</reference>
<dbReference type="InterPro" id="IPR017900">
    <property type="entry name" value="4Fe4S_Fe_S_CS"/>
</dbReference>
<dbReference type="RefSeq" id="WP_062387922.1">
    <property type="nucleotide sequence ID" value="NZ_CP014750.1"/>
</dbReference>
<dbReference type="GeneID" id="27139538"/>
<dbReference type="PROSITE" id="PS51379">
    <property type="entry name" value="4FE4S_FER_2"/>
    <property type="match status" value="1"/>
</dbReference>